<evidence type="ECO:0000256" key="2">
    <source>
        <dbReference type="SAM" id="SignalP"/>
    </source>
</evidence>
<dbReference type="Gene3D" id="1.50.10.100">
    <property type="entry name" value="Chondroitin AC/alginate lyase"/>
    <property type="match status" value="1"/>
</dbReference>
<dbReference type="InterPro" id="IPR012480">
    <property type="entry name" value="Hepar_II_III_C"/>
</dbReference>
<dbReference type="EMBL" id="WNWM01000002">
    <property type="protein sequence ID" value="MUI13936.1"/>
    <property type="molecule type" value="Genomic_DNA"/>
</dbReference>
<dbReference type="GO" id="GO:0016829">
    <property type="term" value="F:lyase activity"/>
    <property type="evidence" value="ECO:0007669"/>
    <property type="project" value="InterPro"/>
</dbReference>
<organism evidence="4 5">
    <name type="scientific">Pseudoduganella dura</name>
    <dbReference type="NCBI Taxonomy" id="321982"/>
    <lineage>
        <taxon>Bacteria</taxon>
        <taxon>Pseudomonadati</taxon>
        <taxon>Pseudomonadota</taxon>
        <taxon>Betaproteobacteria</taxon>
        <taxon>Burkholderiales</taxon>
        <taxon>Oxalobacteraceae</taxon>
        <taxon>Telluria group</taxon>
        <taxon>Pseudoduganella</taxon>
    </lineage>
</organism>
<dbReference type="Pfam" id="PF07940">
    <property type="entry name" value="Hepar_II_III_C"/>
    <property type="match status" value="1"/>
</dbReference>
<dbReference type="Gene3D" id="2.70.98.70">
    <property type="match status" value="1"/>
</dbReference>
<evidence type="ECO:0000256" key="1">
    <source>
        <dbReference type="ARBA" id="ARBA00004196"/>
    </source>
</evidence>
<evidence type="ECO:0000313" key="5">
    <source>
        <dbReference type="Proteomes" id="UP000431684"/>
    </source>
</evidence>
<comment type="subcellular location">
    <subcellularLocation>
        <location evidence="1">Cell envelope</location>
    </subcellularLocation>
</comment>
<dbReference type="OrthoDB" id="9147455at2"/>
<comment type="caution">
    <text evidence="4">The sequence shown here is derived from an EMBL/GenBank/DDBJ whole genome shotgun (WGS) entry which is preliminary data.</text>
</comment>
<protein>
    <recommendedName>
        <fullName evidence="3">Heparinase II/III-like C-terminal domain-containing protein</fullName>
    </recommendedName>
</protein>
<reference evidence="4 5" key="1">
    <citation type="submission" date="2019-11" db="EMBL/GenBank/DDBJ databases">
        <title>Draft Genome Sequences of Six Type Strains of the Genus Massilia.</title>
        <authorList>
            <person name="Miess H."/>
            <person name="Frediansyah A."/>
            <person name="Goeker M."/>
            <person name="Gross H."/>
        </authorList>
    </citation>
    <scope>NUCLEOTIDE SEQUENCE [LARGE SCALE GENOMIC DNA]</scope>
    <source>
        <strain evidence="4 5">DSM 17513</strain>
    </source>
</reference>
<keyword evidence="5" id="KW-1185">Reference proteome</keyword>
<dbReference type="AlphaFoldDB" id="A0A6I3XEB5"/>
<gene>
    <name evidence="4" type="ORF">GJV26_15955</name>
</gene>
<proteinExistence type="predicted"/>
<feature type="signal peptide" evidence="2">
    <location>
        <begin position="1"/>
        <end position="25"/>
    </location>
</feature>
<feature type="domain" description="Heparinase II/III-like C-terminal" evidence="3">
    <location>
        <begin position="571"/>
        <end position="658"/>
    </location>
</feature>
<evidence type="ECO:0000259" key="3">
    <source>
        <dbReference type="Pfam" id="PF07940"/>
    </source>
</evidence>
<feature type="chain" id="PRO_5026300178" description="Heparinase II/III-like C-terminal domain-containing protein" evidence="2">
    <location>
        <begin position="26"/>
        <end position="1027"/>
    </location>
</feature>
<evidence type="ECO:0000313" key="4">
    <source>
        <dbReference type="EMBL" id="MUI13936.1"/>
    </source>
</evidence>
<accession>A0A6I3XEB5</accession>
<name>A0A6I3XEB5_9BURK</name>
<dbReference type="InterPro" id="IPR008929">
    <property type="entry name" value="Chondroitin_lyas"/>
</dbReference>
<dbReference type="Proteomes" id="UP000431684">
    <property type="component" value="Unassembled WGS sequence"/>
</dbReference>
<dbReference type="RefSeq" id="WP_155709688.1">
    <property type="nucleotide sequence ID" value="NZ_BMWU01000020.1"/>
</dbReference>
<sequence length="1027" mass="111380">MNKQWMSRTAISVAIAAIGPSSAWAGLPSEVKPGHPRLYGSKLDFQRMQSDAATGIADLPKVEGRLAFSITPVAWKSISGPPISIFGDRDRPNSIYVVHYSNGGGGDTTRLYVVFKGSTGNNLEQVFDIPIGTQSDFVVGYNTSTQTATFKLGGNTLPSRSIGNWTPKDQPFFFRPIEGTVLSNISVTDLAAVGGPKTELLTFPGQTLDLPLASAWRSYAERAERAAVRLGTCPQQIDDSNETECNTRRGGRNAITEPAEWLSMAYRLTKKQKFLDAAKTHIELILNTSVGDVIDDESDSPEWSMSGRVGALGIYYDWLYDELGSTKRDQLAAKIKETIRYDTATQSDLVNYACGNQPLSNTVFKCDTDPEMTWTGTPGAKTISDTYLGGHSASGNFGSALGLLAIVEEHPDVKPLLNTIYEHFAQGYVPARDYFSIDGGNYALFAYASGGGENAERLAVWRRALQTPVAPAKVVETAAAPHMVYPYIYGVRADGSFPARGDSGPFTASATGALAMAAIGANTNGDAHAAKFYWNYIYPNRVAEGLESGMIMERLMYKKPTTSNPTTSLPLSRHFSKSGNVLMRDRWTPSDTTLLEFKSTSFISINHHHMDQNSYSLYYKAPLLLDSGQYDKYGSNHWHNYYIRSIAHNTVTMFDKDEVFKLNSTHNLFNDGGQWLGVRAFYPRLDQVKPAEGSIPAGSNWLDGVTAFEEGGDFSYVLGNASKAYLPNKIDSAAGFLRSIVYLRRADNAGPPKVLVFDSIRPTKNNLGITSLLHSANKPSSTVNPVEIPGEPGRYMLPFINKVDPITIRNEPGMVTIQTLLPVDASVVISGGTNGSSCKQAHDPFYNKNASVDTPDCRFLVRTKEADGTLAWRNVAILEPSDGVTMTAQSTTDTGAWRIEISPKTSPAAGSTQHFLNVLHTADVDQKPDGAADINDAAVVLSQDISGVAVKMKDGQTIVFSSSAAPATNIRWKPDSKSTGRTLVFGLAKNAKFMLTSPGLDGWVELKPSTTGSYVSSVDGGVVRINP</sequence>
<dbReference type="GO" id="GO:0030313">
    <property type="term" value="C:cell envelope"/>
    <property type="evidence" value="ECO:0007669"/>
    <property type="project" value="UniProtKB-SubCell"/>
</dbReference>
<keyword evidence="2" id="KW-0732">Signal</keyword>